<evidence type="ECO:0000313" key="2">
    <source>
        <dbReference type="EMBL" id="EXF77368.1"/>
    </source>
</evidence>
<organism evidence="2 3">
    <name type="scientific">Colletotrichum fioriniae PJ7</name>
    <dbReference type="NCBI Taxonomy" id="1445577"/>
    <lineage>
        <taxon>Eukaryota</taxon>
        <taxon>Fungi</taxon>
        <taxon>Dikarya</taxon>
        <taxon>Ascomycota</taxon>
        <taxon>Pezizomycotina</taxon>
        <taxon>Sordariomycetes</taxon>
        <taxon>Hypocreomycetidae</taxon>
        <taxon>Glomerellales</taxon>
        <taxon>Glomerellaceae</taxon>
        <taxon>Colletotrichum</taxon>
        <taxon>Colletotrichum acutatum species complex</taxon>
    </lineage>
</organism>
<accession>A0A010RYM3</accession>
<dbReference type="OrthoDB" id="4769838at2759"/>
<dbReference type="Proteomes" id="UP000020467">
    <property type="component" value="Unassembled WGS sequence"/>
</dbReference>
<dbReference type="HOGENOM" id="CLU_1901171_0_0_1"/>
<dbReference type="KEGG" id="cfj:CFIO01_13751"/>
<dbReference type="STRING" id="1445577.A0A010RYM3"/>
<reference evidence="2 3" key="1">
    <citation type="submission" date="2014-02" db="EMBL/GenBank/DDBJ databases">
        <title>The genome sequence of Colletotrichum fioriniae PJ7.</title>
        <authorList>
            <person name="Baroncelli R."/>
            <person name="Thon M.R."/>
        </authorList>
    </citation>
    <scope>NUCLEOTIDE SEQUENCE [LARGE SCALE GENOMIC DNA]</scope>
    <source>
        <strain evidence="2 3">PJ7</strain>
    </source>
</reference>
<protein>
    <recommendedName>
        <fullName evidence="4">DUF4939 domain-containing protein</fullName>
    </recommendedName>
</protein>
<dbReference type="EMBL" id="JARH01000721">
    <property type="protein sequence ID" value="EXF77368.1"/>
    <property type="molecule type" value="Genomic_DNA"/>
</dbReference>
<feature type="region of interest" description="Disordered" evidence="1">
    <location>
        <begin position="44"/>
        <end position="65"/>
    </location>
</feature>
<feature type="non-terminal residue" evidence="2">
    <location>
        <position position="134"/>
    </location>
</feature>
<name>A0A010RYM3_9PEZI</name>
<evidence type="ECO:0008006" key="4">
    <source>
        <dbReference type="Google" id="ProtNLM"/>
    </source>
</evidence>
<sequence length="134" mass="15296">MSTVSNNRTTQPAEAAAPTIQQLHEMIIGLKDENQQLHAQLLAPRPPSVPRAKYPEPEPYDGSPDALQGFLTRTRAYLRYYGTSFVAEADKVHYAASFLRKDALAWFEPSMRDHLENLRAQQDSDTRKIFDDYE</sequence>
<comment type="caution">
    <text evidence="2">The sequence shown here is derived from an EMBL/GenBank/DDBJ whole genome shotgun (WGS) entry which is preliminary data.</text>
</comment>
<keyword evidence="3" id="KW-1185">Reference proteome</keyword>
<proteinExistence type="predicted"/>
<evidence type="ECO:0000256" key="1">
    <source>
        <dbReference type="SAM" id="MobiDB-lite"/>
    </source>
</evidence>
<dbReference type="AlphaFoldDB" id="A0A010RYM3"/>
<gene>
    <name evidence="2" type="ORF">CFIO01_13751</name>
</gene>
<evidence type="ECO:0000313" key="3">
    <source>
        <dbReference type="Proteomes" id="UP000020467"/>
    </source>
</evidence>